<dbReference type="Pfam" id="PF08445">
    <property type="entry name" value="FR47"/>
    <property type="match status" value="1"/>
</dbReference>
<dbReference type="GO" id="GO:0016747">
    <property type="term" value="F:acyltransferase activity, transferring groups other than amino-acyl groups"/>
    <property type="evidence" value="ECO:0007669"/>
    <property type="project" value="InterPro"/>
</dbReference>
<dbReference type="CDD" id="cd04301">
    <property type="entry name" value="NAT_SF"/>
    <property type="match status" value="1"/>
</dbReference>
<organism evidence="2 3">
    <name type="scientific">bacterium (Candidatus Blackallbacteria) CG17_big_fil_post_rev_8_21_14_2_50_48_46</name>
    <dbReference type="NCBI Taxonomy" id="2014261"/>
    <lineage>
        <taxon>Bacteria</taxon>
        <taxon>Candidatus Blackallbacteria</taxon>
    </lineage>
</organism>
<accession>A0A2M7G8K4</accession>
<reference evidence="2 3" key="1">
    <citation type="submission" date="2017-09" db="EMBL/GenBank/DDBJ databases">
        <title>Depth-based differentiation of microbial function through sediment-hosted aquifers and enrichment of novel symbionts in the deep terrestrial subsurface.</title>
        <authorList>
            <person name="Probst A.J."/>
            <person name="Ladd B."/>
            <person name="Jarett J.K."/>
            <person name="Geller-Mcgrath D.E."/>
            <person name="Sieber C.M."/>
            <person name="Emerson J.B."/>
            <person name="Anantharaman K."/>
            <person name="Thomas B.C."/>
            <person name="Malmstrom R."/>
            <person name="Stieglmeier M."/>
            <person name="Klingl A."/>
            <person name="Woyke T."/>
            <person name="Ryan C.M."/>
            <person name="Banfield J.F."/>
        </authorList>
    </citation>
    <scope>NUCLEOTIDE SEQUENCE [LARGE SCALE GENOMIC DNA]</scope>
    <source>
        <strain evidence="2">CG17_big_fil_post_rev_8_21_14_2_50_48_46</strain>
    </source>
</reference>
<name>A0A2M7G8K4_9BACT</name>
<gene>
    <name evidence="2" type="ORF">COW36_06245</name>
</gene>
<dbReference type="InterPro" id="IPR016181">
    <property type="entry name" value="Acyl_CoA_acyltransferase"/>
</dbReference>
<dbReference type="InterPro" id="IPR000182">
    <property type="entry name" value="GNAT_dom"/>
</dbReference>
<protein>
    <recommendedName>
        <fullName evidence="1">N-acetyltransferase domain-containing protein</fullName>
    </recommendedName>
</protein>
<dbReference type="PROSITE" id="PS51186">
    <property type="entry name" value="GNAT"/>
    <property type="match status" value="1"/>
</dbReference>
<dbReference type="Gene3D" id="3.40.630.30">
    <property type="match status" value="1"/>
</dbReference>
<evidence type="ECO:0000313" key="3">
    <source>
        <dbReference type="Proteomes" id="UP000231019"/>
    </source>
</evidence>
<evidence type="ECO:0000259" key="1">
    <source>
        <dbReference type="PROSITE" id="PS51186"/>
    </source>
</evidence>
<comment type="caution">
    <text evidence="2">The sequence shown here is derived from an EMBL/GenBank/DDBJ whole genome shotgun (WGS) entry which is preliminary data.</text>
</comment>
<evidence type="ECO:0000313" key="2">
    <source>
        <dbReference type="EMBL" id="PIW18126.1"/>
    </source>
</evidence>
<proteinExistence type="predicted"/>
<sequence>MIEKITLSEIPTNAFPDRYHHSIPLSYLWRKTPDVIWLTDQQGGFACYHPNTGFCMAAPETVDFIPWAKWIFQEKIPLMAGERKLHFRLLQVLGQIIPEEAPIQALCRYEFQDFCLHQTPLSPLDSQLQIQQAEQKDVNRLFYFYKRSETMEARSIESLQQTIQKDKLFYIQKMGKILSASLTHCETPDAALIGGVYTPKANRGKGYGKACVHALMEALKKEGKTPCLFYEQNNQAARALYKSLGYTPYGEWVIAELIYQPNKPS</sequence>
<dbReference type="Proteomes" id="UP000231019">
    <property type="component" value="Unassembled WGS sequence"/>
</dbReference>
<dbReference type="SUPFAM" id="SSF55729">
    <property type="entry name" value="Acyl-CoA N-acyltransferases (Nat)"/>
    <property type="match status" value="1"/>
</dbReference>
<feature type="domain" description="N-acetyltransferase" evidence="1">
    <location>
        <begin position="128"/>
        <end position="264"/>
    </location>
</feature>
<dbReference type="InterPro" id="IPR013653">
    <property type="entry name" value="GCN5-like_dom"/>
</dbReference>
<dbReference type="AlphaFoldDB" id="A0A2M7G8K4"/>
<dbReference type="EMBL" id="PFFQ01000014">
    <property type="protein sequence ID" value="PIW18126.1"/>
    <property type="molecule type" value="Genomic_DNA"/>
</dbReference>